<sequence length="316" mass="33769">MLGFSSSAEQALLLLGRLDGRLANSPATDIWLARARVKGAAALASVASVPIAVRDLEDWICGRTPPPRHSEGLNDPLSIAALVHFALSASESQRDPIARATLNISRQLLDDRKEAEIWAPDDLVRFGPAWRAVQAMVEAPYPASSVQAVAERLIAAREGLAAPTSGGQLLTTADGRQLQIDPRQPDVGWVIAAHVPAALEASGLTLRRLPSFVDLPRFPGIDAPTLTGQLFGMIQRQAAQGLAELNRLEARLKKLPDELPVTKRSKAPLLMRLELAYPGLSKMAVARLLGISHQGATKLVAQIASSLLSNNQKISG</sequence>
<keyword evidence="2" id="KW-1185">Reference proteome</keyword>
<organism evidence="1 2">
    <name type="scientific">Sphingobium agri</name>
    <dbReference type="NCBI Taxonomy" id="2933566"/>
    <lineage>
        <taxon>Bacteria</taxon>
        <taxon>Pseudomonadati</taxon>
        <taxon>Pseudomonadota</taxon>
        <taxon>Alphaproteobacteria</taxon>
        <taxon>Sphingomonadales</taxon>
        <taxon>Sphingomonadaceae</taxon>
        <taxon>Sphingobium</taxon>
    </lineage>
</organism>
<reference evidence="1 2" key="1">
    <citation type="submission" date="2022-04" db="EMBL/GenBank/DDBJ databases">
        <authorList>
            <person name="Huq M.A."/>
        </authorList>
    </citation>
    <scope>NUCLEOTIDE SEQUENCE [LARGE SCALE GENOMIC DNA]</scope>
    <source>
        <strain evidence="1 2">MAH-33</strain>
    </source>
</reference>
<accession>A0ABT0DU03</accession>
<protein>
    <submittedName>
        <fullName evidence="1">Uncharacterized protein</fullName>
    </submittedName>
</protein>
<comment type="caution">
    <text evidence="1">The sequence shown here is derived from an EMBL/GenBank/DDBJ whole genome shotgun (WGS) entry which is preliminary data.</text>
</comment>
<evidence type="ECO:0000313" key="2">
    <source>
        <dbReference type="Proteomes" id="UP001203512"/>
    </source>
</evidence>
<dbReference type="Proteomes" id="UP001203512">
    <property type="component" value="Unassembled WGS sequence"/>
</dbReference>
<evidence type="ECO:0000313" key="1">
    <source>
        <dbReference type="EMBL" id="MCK0530605.1"/>
    </source>
</evidence>
<proteinExistence type="predicted"/>
<dbReference type="EMBL" id="JALKHS010000005">
    <property type="protein sequence ID" value="MCK0530605.1"/>
    <property type="molecule type" value="Genomic_DNA"/>
</dbReference>
<dbReference type="RefSeq" id="WP_247230202.1">
    <property type="nucleotide sequence ID" value="NZ_JALKHS010000005.1"/>
</dbReference>
<name>A0ABT0DU03_9SPHN</name>
<gene>
    <name evidence="1" type="ORF">MU848_03285</name>
</gene>